<organism evidence="3 4">
    <name type="scientific">Pandoravirus japonicus</name>
    <dbReference type="NCBI Taxonomy" id="2823154"/>
    <lineage>
        <taxon>Viruses</taxon>
        <taxon>Pandoravirus</taxon>
    </lineage>
</organism>
<evidence type="ECO:0000313" key="3">
    <source>
        <dbReference type="EMBL" id="BCU03661.1"/>
    </source>
</evidence>
<feature type="compositionally biased region" description="Basic and acidic residues" evidence="1">
    <location>
        <begin position="1"/>
        <end position="13"/>
    </location>
</feature>
<reference evidence="3" key="1">
    <citation type="submission" date="2021-04" db="EMBL/GenBank/DDBJ databases">
        <title>Draft Genome Sequence of Pandoravirus japonicus, Isolated from the Sabaishi River of Niigata, Japan.</title>
        <authorList>
            <person name="Hosokawa N."/>
            <person name="Takahashi H."/>
            <person name="Aoki K."/>
            <person name="Takemura M."/>
        </authorList>
    </citation>
    <scope>NUCLEOTIDE SEQUENCE</scope>
</reference>
<evidence type="ECO:0000256" key="1">
    <source>
        <dbReference type="SAM" id="MobiDB-lite"/>
    </source>
</evidence>
<dbReference type="EMBL" id="LC625835">
    <property type="protein sequence ID" value="BCU03661.1"/>
    <property type="molecule type" value="Genomic_DNA"/>
</dbReference>
<keyword evidence="2" id="KW-0812">Transmembrane</keyword>
<sequence>MGHGGEYEMKSLDGSDPFQVPPTRPAAARPRRRQGYCTRGDVCCLIGAAAVLSISLLVAVIVFVPWFLVDIRPDMALEESMKPTTRLITNHTVIDTKAVDGNTCLLYMPGLVVIVPVEPHTAVATARVERSKSWMSVDVMANYFAAHPINATSPCYTNGRQVAMEPGVDDIGRRLAFCISMTLLAFFSSLALSPFVVALLCVCVAP</sequence>
<proteinExistence type="predicted"/>
<accession>A0A811BT99</accession>
<feature type="region of interest" description="Disordered" evidence="1">
    <location>
        <begin position="1"/>
        <end position="32"/>
    </location>
</feature>
<feature type="transmembrane region" description="Helical" evidence="2">
    <location>
        <begin position="174"/>
        <end position="205"/>
    </location>
</feature>
<keyword evidence="2" id="KW-1133">Transmembrane helix</keyword>
<feature type="transmembrane region" description="Helical" evidence="2">
    <location>
        <begin position="42"/>
        <end position="68"/>
    </location>
</feature>
<evidence type="ECO:0000313" key="4">
    <source>
        <dbReference type="Proteomes" id="UP001253637"/>
    </source>
</evidence>
<evidence type="ECO:0000256" key="2">
    <source>
        <dbReference type="SAM" id="Phobius"/>
    </source>
</evidence>
<name>A0A811BT99_9VIRU</name>
<dbReference type="Proteomes" id="UP001253637">
    <property type="component" value="Segment"/>
</dbReference>
<keyword evidence="2" id="KW-0472">Membrane</keyword>
<protein>
    <submittedName>
        <fullName evidence="3">Uncharacterized protein</fullName>
    </submittedName>
</protein>